<reference evidence="2" key="1">
    <citation type="thesis" date="2021" institute="BYU ScholarsArchive" country="Provo, UT, USA">
        <title>Applications of and Algorithms for Genome Assembly and Genomic Analyses with an Emphasis on Marine Teleosts.</title>
        <authorList>
            <person name="Pickett B.D."/>
        </authorList>
    </citation>
    <scope>NUCLEOTIDE SEQUENCE</scope>
    <source>
        <strain evidence="2">HI-2016</strain>
    </source>
</reference>
<evidence type="ECO:0000256" key="1">
    <source>
        <dbReference type="SAM" id="MobiDB-lite"/>
    </source>
</evidence>
<comment type="caution">
    <text evidence="2">The sequence shown here is derived from an EMBL/GenBank/DDBJ whole genome shotgun (WGS) entry which is preliminary data.</text>
</comment>
<evidence type="ECO:0000313" key="3">
    <source>
        <dbReference type="Proteomes" id="UP000824540"/>
    </source>
</evidence>
<feature type="compositionally biased region" description="Basic and acidic residues" evidence="1">
    <location>
        <begin position="276"/>
        <end position="313"/>
    </location>
</feature>
<keyword evidence="3" id="KW-1185">Reference proteome</keyword>
<feature type="compositionally biased region" description="Polar residues" evidence="1">
    <location>
        <begin position="332"/>
        <end position="344"/>
    </location>
</feature>
<feature type="compositionally biased region" description="Low complexity" evidence="1">
    <location>
        <begin position="231"/>
        <end position="248"/>
    </location>
</feature>
<feature type="compositionally biased region" description="Basic and acidic residues" evidence="1">
    <location>
        <begin position="249"/>
        <end position="261"/>
    </location>
</feature>
<dbReference type="EMBL" id="JAFBMS010000089">
    <property type="protein sequence ID" value="KAG9337371.1"/>
    <property type="molecule type" value="Genomic_DNA"/>
</dbReference>
<feature type="compositionally biased region" description="Low complexity" evidence="1">
    <location>
        <begin position="345"/>
        <end position="357"/>
    </location>
</feature>
<feature type="compositionally biased region" description="Basic and acidic residues" evidence="1">
    <location>
        <begin position="197"/>
        <end position="208"/>
    </location>
</feature>
<gene>
    <name evidence="2" type="ORF">JZ751_028791</name>
</gene>
<dbReference type="AlphaFoldDB" id="A0A8T2NEP2"/>
<organism evidence="2 3">
    <name type="scientific">Albula glossodonta</name>
    <name type="common">roundjaw bonefish</name>
    <dbReference type="NCBI Taxonomy" id="121402"/>
    <lineage>
        <taxon>Eukaryota</taxon>
        <taxon>Metazoa</taxon>
        <taxon>Chordata</taxon>
        <taxon>Craniata</taxon>
        <taxon>Vertebrata</taxon>
        <taxon>Euteleostomi</taxon>
        <taxon>Actinopterygii</taxon>
        <taxon>Neopterygii</taxon>
        <taxon>Teleostei</taxon>
        <taxon>Albuliformes</taxon>
        <taxon>Albulidae</taxon>
        <taxon>Albula</taxon>
    </lineage>
</organism>
<feature type="compositionally biased region" description="Low complexity" evidence="1">
    <location>
        <begin position="426"/>
        <end position="435"/>
    </location>
</feature>
<feature type="compositionally biased region" description="Basic residues" evidence="1">
    <location>
        <begin position="209"/>
        <end position="221"/>
    </location>
</feature>
<proteinExistence type="predicted"/>
<evidence type="ECO:0008006" key="4">
    <source>
        <dbReference type="Google" id="ProtNLM"/>
    </source>
</evidence>
<accession>A0A8T2NEP2</accession>
<feature type="compositionally biased region" description="Basic residues" evidence="1">
    <location>
        <begin position="411"/>
        <end position="424"/>
    </location>
</feature>
<feature type="compositionally biased region" description="Basic residues" evidence="1">
    <location>
        <begin position="525"/>
        <end position="546"/>
    </location>
</feature>
<feature type="region of interest" description="Disordered" evidence="1">
    <location>
        <begin position="106"/>
        <end position="153"/>
    </location>
</feature>
<protein>
    <recommendedName>
        <fullName evidence="4">Voltage-dependent P/Q-type calcium channel subunit alpha-1A-like</fullName>
    </recommendedName>
</protein>
<name>A0A8T2NEP2_9TELE</name>
<feature type="compositionally biased region" description="Basic residues" evidence="1">
    <location>
        <begin position="262"/>
        <end position="275"/>
    </location>
</feature>
<dbReference type="OrthoDB" id="8954489at2759"/>
<sequence>MPVPAPAVAALYLCAFQCEPYGAACSFCLRDGSALESENGAVPSDPTVGVCKAAAVGVCMTRRVRESAGTLTQKGGGDGLSSTDGHVLCFKDVSYGWGRGMGGGDAKGGVTQGSRAYGKAPLPLRNSPYLLRSVPQSTRPDPGTPVSGQTNNSHSLLSHHFFLTIPQTITDTSPLRRSSSSLVHGRSGTGVQLEDYSLERVIPDEGQRHGQRRRDRSHRTSQRSLSRYTDADTGLGTDLSTTTQSGDLPPRDKERDRERGRAKDRRHHHHHHHHHGSVDKDRYGPDRGEYGHRPHDRDRHWSRSPSEGRDCRTHRQPVQRPGIICNRYIHQQRLTPNNNSTYTFSRPVPSTSGTSTPRRGRRQLPQTPSTPRPHVAYSPALRKGPNAPHSGQQGRLASPTPRRFSPPGHEPHHHHHHHHHHPPPSHHGSPRGSPRSARHSRWAPPTPDGPDPDGCLYDQDYEYDRHHEPPAYDQSLHQGNPHPHAHPHPNPNHPRSPRTSRHAGPQHPAPPRRLPNGYRSSSPSPHRRGPPHVTHRPPHPARGPRKGLHEPYSETDEDDWC</sequence>
<feature type="region of interest" description="Disordered" evidence="1">
    <location>
        <begin position="194"/>
        <end position="561"/>
    </location>
</feature>
<evidence type="ECO:0000313" key="2">
    <source>
        <dbReference type="EMBL" id="KAG9337371.1"/>
    </source>
</evidence>
<dbReference type="Proteomes" id="UP000824540">
    <property type="component" value="Unassembled WGS sequence"/>
</dbReference>